<reference evidence="3" key="1">
    <citation type="journal article" date="2019" name="Int. J. Syst. Evol. Microbiol.">
        <title>The Global Catalogue of Microorganisms (GCM) 10K type strain sequencing project: providing services to taxonomists for standard genome sequencing and annotation.</title>
        <authorList>
            <consortium name="The Broad Institute Genomics Platform"/>
            <consortium name="The Broad Institute Genome Sequencing Center for Infectious Disease"/>
            <person name="Wu L."/>
            <person name="Ma J."/>
        </authorList>
    </citation>
    <scope>NUCLEOTIDE SEQUENCE [LARGE SCALE GENOMIC DNA]</scope>
    <source>
        <strain evidence="3">CGMCC 1.12237</strain>
    </source>
</reference>
<keyword evidence="1" id="KW-0472">Membrane</keyword>
<protein>
    <submittedName>
        <fullName evidence="2">Uncharacterized protein</fullName>
    </submittedName>
</protein>
<sequence length="148" mass="16794">MGQTVNTQATTITPSTSPKKSFDFKKIPWFVWAIAAAVILLLIFNPFKGPNTPKEVVTEFMEAFEDLDEKRIKKLIHPDERDIVDFSGVPKDVKVKIIEFEEVTIEGDEAYVVVIAEMSSKKLGLSEEDDFEFELEKVKGKWLIVDGL</sequence>
<proteinExistence type="predicted"/>
<evidence type="ECO:0000313" key="3">
    <source>
        <dbReference type="Proteomes" id="UP001596147"/>
    </source>
</evidence>
<dbReference type="EMBL" id="JBHSMC010000001">
    <property type="protein sequence ID" value="MFC5463459.1"/>
    <property type="molecule type" value="Genomic_DNA"/>
</dbReference>
<keyword evidence="1" id="KW-1133">Transmembrane helix</keyword>
<organism evidence="2 3">
    <name type="scientific">Lederbergia graminis</name>
    <dbReference type="NCBI Taxonomy" id="735518"/>
    <lineage>
        <taxon>Bacteria</taxon>
        <taxon>Bacillati</taxon>
        <taxon>Bacillota</taxon>
        <taxon>Bacilli</taxon>
        <taxon>Bacillales</taxon>
        <taxon>Bacillaceae</taxon>
        <taxon>Lederbergia</taxon>
    </lineage>
</organism>
<comment type="caution">
    <text evidence="2">The sequence shown here is derived from an EMBL/GenBank/DDBJ whole genome shotgun (WGS) entry which is preliminary data.</text>
</comment>
<evidence type="ECO:0000313" key="2">
    <source>
        <dbReference type="EMBL" id="MFC5463459.1"/>
    </source>
</evidence>
<dbReference type="SUPFAM" id="SSF54427">
    <property type="entry name" value="NTF2-like"/>
    <property type="match status" value="1"/>
</dbReference>
<keyword evidence="3" id="KW-1185">Reference proteome</keyword>
<evidence type="ECO:0000256" key="1">
    <source>
        <dbReference type="SAM" id="Phobius"/>
    </source>
</evidence>
<feature type="transmembrane region" description="Helical" evidence="1">
    <location>
        <begin position="27"/>
        <end position="44"/>
    </location>
</feature>
<gene>
    <name evidence="2" type="ORF">ACFPM4_01690</name>
</gene>
<dbReference type="Proteomes" id="UP001596147">
    <property type="component" value="Unassembled WGS sequence"/>
</dbReference>
<dbReference type="InterPro" id="IPR032710">
    <property type="entry name" value="NTF2-like_dom_sf"/>
</dbReference>
<accession>A0ABW0LC56</accession>
<dbReference type="RefSeq" id="WP_382348198.1">
    <property type="nucleotide sequence ID" value="NZ_JBHSMC010000001.1"/>
</dbReference>
<name>A0ABW0LC56_9BACI</name>
<keyword evidence="1" id="KW-0812">Transmembrane</keyword>